<evidence type="ECO:0000256" key="1">
    <source>
        <dbReference type="SAM" id="MobiDB-lite"/>
    </source>
</evidence>
<dbReference type="RefSeq" id="WP_036110363.1">
    <property type="nucleotide sequence ID" value="NZ_JAJA02000001.1"/>
</dbReference>
<sequence length="246" mass="26313">MNLVASRAAVALSLCVLLSACERQAATPQPAPAVKATPSPAAPAQAAPSIAAEPAAQVVSDYVLPGALAPDVGPERLKQLFGAANVRIDDHMPGPEGEEFRGVILFADDPTRRAVLHYQDEQQLRGLAFVSVREPDTRWRLDNGIVMGMRLSELVRLNGKPIRFSGMGWDYGGTITDWNGGKLASRDGDPVMRGARLGQVPDPSMQADAVPSSDADYASDDPKFPRQGELLRVEELSVSFPGEDDL</sequence>
<reference evidence="3 4" key="1">
    <citation type="journal article" date="2014" name="Genome Announc.">
        <title>Draft Genome Sequence of Lysobacter capsici AZ78, a Bacterium Antagonistic to Plant-Pathogenic Oomycetes.</title>
        <authorList>
            <person name="Puopolo G."/>
            <person name="Sonego P."/>
            <person name="Engelen K."/>
            <person name="Pertot I."/>
        </authorList>
    </citation>
    <scope>NUCLEOTIDE SEQUENCE [LARGE SCALE GENOMIC DNA]</scope>
    <source>
        <strain evidence="3 4">AZ78</strain>
    </source>
</reference>
<accession>A0A120AG67</accession>
<keyword evidence="4" id="KW-1185">Reference proteome</keyword>
<feature type="signal peptide" evidence="2">
    <location>
        <begin position="1"/>
        <end position="25"/>
    </location>
</feature>
<dbReference type="EMBL" id="JAJA02000001">
    <property type="protein sequence ID" value="KWS04118.1"/>
    <property type="molecule type" value="Genomic_DNA"/>
</dbReference>
<organism evidence="3 4">
    <name type="scientific">Lysobacter capsici AZ78</name>
    <dbReference type="NCBI Taxonomy" id="1444315"/>
    <lineage>
        <taxon>Bacteria</taxon>
        <taxon>Pseudomonadati</taxon>
        <taxon>Pseudomonadota</taxon>
        <taxon>Gammaproteobacteria</taxon>
        <taxon>Lysobacterales</taxon>
        <taxon>Lysobacteraceae</taxon>
        <taxon>Lysobacter</taxon>
    </lineage>
</organism>
<dbReference type="PROSITE" id="PS51257">
    <property type="entry name" value="PROKAR_LIPOPROTEIN"/>
    <property type="match status" value="1"/>
</dbReference>
<feature type="compositionally biased region" description="Low complexity" evidence="1">
    <location>
        <begin position="207"/>
        <end position="216"/>
    </location>
</feature>
<evidence type="ECO:0000313" key="3">
    <source>
        <dbReference type="EMBL" id="KWS04118.1"/>
    </source>
</evidence>
<dbReference type="Proteomes" id="UP000023435">
    <property type="component" value="Unassembled WGS sequence"/>
</dbReference>
<proteinExistence type="predicted"/>
<keyword evidence="2" id="KW-0732">Signal</keyword>
<dbReference type="OrthoDB" id="1144014at2"/>
<feature type="region of interest" description="Disordered" evidence="1">
    <location>
        <begin position="186"/>
        <end position="228"/>
    </location>
</feature>
<evidence type="ECO:0000256" key="2">
    <source>
        <dbReference type="SAM" id="SignalP"/>
    </source>
</evidence>
<evidence type="ECO:0000313" key="4">
    <source>
        <dbReference type="Proteomes" id="UP000023435"/>
    </source>
</evidence>
<feature type="chain" id="PRO_5007163644" description="Lipoprotein" evidence="2">
    <location>
        <begin position="26"/>
        <end position="246"/>
    </location>
</feature>
<protein>
    <recommendedName>
        <fullName evidence="5">Lipoprotein</fullName>
    </recommendedName>
</protein>
<evidence type="ECO:0008006" key="5">
    <source>
        <dbReference type="Google" id="ProtNLM"/>
    </source>
</evidence>
<gene>
    <name evidence="3" type="ORF">AZ78_1667</name>
</gene>
<dbReference type="AlphaFoldDB" id="A0A120AG67"/>
<comment type="caution">
    <text evidence="3">The sequence shown here is derived from an EMBL/GenBank/DDBJ whole genome shotgun (WGS) entry which is preliminary data.</text>
</comment>
<name>A0A120AG67_9GAMM</name>